<proteinExistence type="predicted"/>
<dbReference type="PANTHER" id="PTHR36507">
    <property type="entry name" value="BLL1555 PROTEIN"/>
    <property type="match status" value="1"/>
</dbReference>
<dbReference type="CDD" id="cd13921">
    <property type="entry name" value="Amicyanin"/>
    <property type="match status" value="1"/>
</dbReference>
<sequence>MRRRPTEPARSIARRRAVWRIVAAAALAFVAADVVAGTTHRVTIEGMRFSPPRVTVERGDTIVWVNKDLVAHTATAAGLFDSHEIPPDASWTYVANTPGRYAYICTFHPAMKATLTVKRKP</sequence>
<dbReference type="AlphaFoldDB" id="B1SYH1"/>
<dbReference type="SUPFAM" id="SSF49503">
    <property type="entry name" value="Cupredoxins"/>
    <property type="match status" value="1"/>
</dbReference>
<dbReference type="EMBL" id="ABLK01000011">
    <property type="protein sequence ID" value="EDT43602.1"/>
    <property type="molecule type" value="Genomic_DNA"/>
</dbReference>
<dbReference type="PANTHER" id="PTHR36507:SF1">
    <property type="entry name" value="BLL1555 PROTEIN"/>
    <property type="match status" value="1"/>
</dbReference>
<accession>B1SYH1</accession>
<feature type="domain" description="EfeO-type cupredoxin-like" evidence="2">
    <location>
        <begin position="24"/>
        <end position="117"/>
    </location>
</feature>
<comment type="caution">
    <text evidence="3">The sequence shown here is derived from an EMBL/GenBank/DDBJ whole genome shotgun (WGS) entry which is preliminary data.</text>
</comment>
<evidence type="ECO:0000256" key="1">
    <source>
        <dbReference type="ARBA" id="ARBA00004418"/>
    </source>
</evidence>
<dbReference type="Proteomes" id="UP000004814">
    <property type="component" value="Unassembled WGS sequence"/>
</dbReference>
<organism evidence="3 4">
    <name type="scientific">Burkholderia ambifaria MEX-5</name>
    <dbReference type="NCBI Taxonomy" id="396597"/>
    <lineage>
        <taxon>Bacteria</taxon>
        <taxon>Pseudomonadati</taxon>
        <taxon>Pseudomonadota</taxon>
        <taxon>Betaproteobacteria</taxon>
        <taxon>Burkholderiales</taxon>
        <taxon>Burkholderiaceae</taxon>
        <taxon>Burkholderia</taxon>
        <taxon>Burkholderia cepacia complex</taxon>
    </lineage>
</organism>
<protein>
    <submittedName>
        <fullName evidence="3">Blue (Type 1) copper domain protein</fullName>
    </submittedName>
</protein>
<dbReference type="Gene3D" id="2.60.40.420">
    <property type="entry name" value="Cupredoxins - blue copper proteins"/>
    <property type="match status" value="1"/>
</dbReference>
<dbReference type="InterPro" id="IPR028096">
    <property type="entry name" value="EfeO_Cupredoxin"/>
</dbReference>
<evidence type="ECO:0000313" key="3">
    <source>
        <dbReference type="EMBL" id="EDT43602.1"/>
    </source>
</evidence>
<gene>
    <name evidence="3" type="ORF">BamMEX5DRAFT_0587</name>
</gene>
<name>B1SYH1_9BURK</name>
<dbReference type="GO" id="GO:0042597">
    <property type="term" value="C:periplasmic space"/>
    <property type="evidence" value="ECO:0007669"/>
    <property type="project" value="UniProtKB-SubCell"/>
</dbReference>
<comment type="subcellular location">
    <subcellularLocation>
        <location evidence="1">Periplasm</location>
    </subcellularLocation>
</comment>
<dbReference type="InterPro" id="IPR008972">
    <property type="entry name" value="Cupredoxin"/>
</dbReference>
<dbReference type="RefSeq" id="WP_006756632.1">
    <property type="nucleotide sequence ID" value="NZ_ABLK01000011.1"/>
</dbReference>
<dbReference type="Pfam" id="PF13473">
    <property type="entry name" value="Cupredoxin_1"/>
    <property type="match status" value="1"/>
</dbReference>
<dbReference type="InterPro" id="IPR052721">
    <property type="entry name" value="ET_Amicyanin"/>
</dbReference>
<dbReference type="InterPro" id="IPR035668">
    <property type="entry name" value="Amicyanin"/>
</dbReference>
<reference evidence="3 4" key="1">
    <citation type="submission" date="2008-03" db="EMBL/GenBank/DDBJ databases">
        <title>Sequencing of the draft genome and assembly of Burkholderia ambifaria MEX-5.</title>
        <authorList>
            <consortium name="US DOE Joint Genome Institute (JGI-PGF)"/>
            <person name="Copeland A."/>
            <person name="Lucas S."/>
            <person name="Lapidus A."/>
            <person name="Glavina del Rio T."/>
            <person name="Dalin E."/>
            <person name="Tice H."/>
            <person name="Bruce D."/>
            <person name="Goodwin L."/>
            <person name="Pitluck S."/>
            <person name="Larimer F."/>
            <person name="Land M.L."/>
            <person name="Hauser L."/>
            <person name="Tiedje J."/>
            <person name="Richardson P."/>
        </authorList>
    </citation>
    <scope>NUCLEOTIDE SEQUENCE [LARGE SCALE GENOMIC DNA]</scope>
    <source>
        <strain evidence="3 4">MEX-5</strain>
    </source>
</reference>
<dbReference type="PATRIC" id="fig|396597.7.peg.7800"/>
<evidence type="ECO:0000313" key="4">
    <source>
        <dbReference type="Proteomes" id="UP000004814"/>
    </source>
</evidence>
<evidence type="ECO:0000259" key="2">
    <source>
        <dbReference type="Pfam" id="PF13473"/>
    </source>
</evidence>